<dbReference type="Proteomes" id="UP001549077">
    <property type="component" value="Unassembled WGS sequence"/>
</dbReference>
<keyword evidence="2" id="KW-1185">Reference proteome</keyword>
<evidence type="ECO:0000313" key="1">
    <source>
        <dbReference type="EMBL" id="MET3754468.1"/>
    </source>
</evidence>
<protein>
    <submittedName>
        <fullName evidence="1">Uncharacterized protein</fullName>
    </submittedName>
</protein>
<sequence length="31" mass="3463">MPCDDMDVDLSRGVRKRAVDLPLTFTLTLSP</sequence>
<evidence type="ECO:0000313" key="2">
    <source>
        <dbReference type="Proteomes" id="UP001549077"/>
    </source>
</evidence>
<comment type="caution">
    <text evidence="1">The sequence shown here is derived from an EMBL/GenBank/DDBJ whole genome shotgun (WGS) entry which is preliminary data.</text>
</comment>
<proteinExistence type="predicted"/>
<accession>A0ABV2MGF6</accession>
<gene>
    <name evidence="1" type="ORF">ABID08_001817</name>
</gene>
<reference evidence="1 2" key="1">
    <citation type="submission" date="2024-06" db="EMBL/GenBank/DDBJ databases">
        <title>Genomic Encyclopedia of Type Strains, Phase IV (KMG-IV): sequencing the most valuable type-strain genomes for metagenomic binning, comparative biology and taxonomic classification.</title>
        <authorList>
            <person name="Goeker M."/>
        </authorList>
    </citation>
    <scope>NUCLEOTIDE SEQUENCE [LARGE SCALE GENOMIC DNA]</scope>
    <source>
        <strain evidence="1 2">DSM 29288</strain>
    </source>
</reference>
<organism evidence="1 2">
    <name type="scientific">Rhizobium binae</name>
    <dbReference type="NCBI Taxonomy" id="1138190"/>
    <lineage>
        <taxon>Bacteria</taxon>
        <taxon>Pseudomonadati</taxon>
        <taxon>Pseudomonadota</taxon>
        <taxon>Alphaproteobacteria</taxon>
        <taxon>Hyphomicrobiales</taxon>
        <taxon>Rhizobiaceae</taxon>
        <taxon>Rhizobium/Agrobacterium group</taxon>
        <taxon>Rhizobium</taxon>
    </lineage>
</organism>
<dbReference type="EMBL" id="JBEPMY010000003">
    <property type="protein sequence ID" value="MET3754468.1"/>
    <property type="molecule type" value="Genomic_DNA"/>
</dbReference>
<name>A0ABV2MGF6_9HYPH</name>